<sequence length="176" mass="19076">MEQQQYKQEPFVGEKPAMGSPAPGAPNGVFNGQPQATAYPQGHIAPGAPGRWTFGLFDCCSPMDTCCLGCWCPCILYGKTYAREHGDPDASGMNTSCLAWYAASCFGAACILQFMNRGQIREKYGIEGGSFGDFCASWCCGCCTLIQEDKESIVRLTGTDPKTKERYISPGQMSYP</sequence>
<dbReference type="HOGENOM" id="CLU_083147_2_0_1"/>
<dbReference type="InterPro" id="IPR006461">
    <property type="entry name" value="PLAC_motif_containing"/>
</dbReference>
<dbReference type="EMBL" id="KN846953">
    <property type="protein sequence ID" value="KIV79345.1"/>
    <property type="molecule type" value="Genomic_DNA"/>
</dbReference>
<dbReference type="Pfam" id="PF04749">
    <property type="entry name" value="PLAC8"/>
    <property type="match status" value="1"/>
</dbReference>
<dbReference type="STRING" id="1016849.A0A0D1VT98"/>
<organism evidence="2 3">
    <name type="scientific">Exophiala sideris</name>
    <dbReference type="NCBI Taxonomy" id="1016849"/>
    <lineage>
        <taxon>Eukaryota</taxon>
        <taxon>Fungi</taxon>
        <taxon>Dikarya</taxon>
        <taxon>Ascomycota</taxon>
        <taxon>Pezizomycotina</taxon>
        <taxon>Eurotiomycetes</taxon>
        <taxon>Chaetothyriomycetidae</taxon>
        <taxon>Chaetothyriales</taxon>
        <taxon>Herpotrichiellaceae</taxon>
        <taxon>Exophiala</taxon>
    </lineage>
</organism>
<dbReference type="AlphaFoldDB" id="A0A0D1VT98"/>
<protein>
    <submittedName>
        <fullName evidence="2">Uncharacterized protein</fullName>
    </submittedName>
</protein>
<dbReference type="Proteomes" id="UP000053599">
    <property type="component" value="Unassembled WGS sequence"/>
</dbReference>
<evidence type="ECO:0000256" key="1">
    <source>
        <dbReference type="SAM" id="MobiDB-lite"/>
    </source>
</evidence>
<dbReference type="OrthoDB" id="1045822at2759"/>
<accession>A0A0D1VT98</accession>
<dbReference type="NCBIfam" id="TIGR01571">
    <property type="entry name" value="A_thal_Cys_rich"/>
    <property type="match status" value="1"/>
</dbReference>
<name>A0A0D1VT98_9EURO</name>
<proteinExistence type="predicted"/>
<reference evidence="2 3" key="1">
    <citation type="submission" date="2015-01" db="EMBL/GenBank/DDBJ databases">
        <title>The Genome Sequence of Exophiala sideris CBS121828.</title>
        <authorList>
            <consortium name="The Broad Institute Genomics Platform"/>
            <person name="Cuomo C."/>
            <person name="de Hoog S."/>
            <person name="Gorbushina A."/>
            <person name="Stielow B."/>
            <person name="Teixiera M."/>
            <person name="Abouelleil A."/>
            <person name="Chapman S.B."/>
            <person name="Priest M."/>
            <person name="Young S.K."/>
            <person name="Wortman J."/>
            <person name="Nusbaum C."/>
            <person name="Birren B."/>
        </authorList>
    </citation>
    <scope>NUCLEOTIDE SEQUENCE [LARGE SCALE GENOMIC DNA]</scope>
    <source>
        <strain evidence="2 3">CBS 121828</strain>
    </source>
</reference>
<dbReference type="PANTHER" id="PTHR15907">
    <property type="entry name" value="DUF614 FAMILY PROTEIN-RELATED"/>
    <property type="match status" value="1"/>
</dbReference>
<evidence type="ECO:0000313" key="2">
    <source>
        <dbReference type="EMBL" id="KIV79345.1"/>
    </source>
</evidence>
<evidence type="ECO:0000313" key="3">
    <source>
        <dbReference type="Proteomes" id="UP000053599"/>
    </source>
</evidence>
<gene>
    <name evidence="2" type="ORF">PV11_06911</name>
</gene>
<feature type="region of interest" description="Disordered" evidence="1">
    <location>
        <begin position="1"/>
        <end position="31"/>
    </location>
</feature>